<evidence type="ECO:0000313" key="2">
    <source>
        <dbReference type="Proteomes" id="UP001386955"/>
    </source>
</evidence>
<reference evidence="1 2" key="1">
    <citation type="submission" date="2024-01" db="EMBL/GenBank/DDBJ databases">
        <title>The genomes of 5 underutilized Papilionoideae crops provide insights into root nodulation and disease resistanc.</title>
        <authorList>
            <person name="Jiang F."/>
        </authorList>
    </citation>
    <scope>NUCLEOTIDE SEQUENCE [LARGE SCALE GENOMIC DNA]</scope>
    <source>
        <strain evidence="1">DUOXIRENSHENG_FW03</strain>
        <tissue evidence="1">Leaves</tissue>
    </source>
</reference>
<organism evidence="1 2">
    <name type="scientific">Psophocarpus tetragonolobus</name>
    <name type="common">Winged bean</name>
    <name type="synonym">Dolichos tetragonolobus</name>
    <dbReference type="NCBI Taxonomy" id="3891"/>
    <lineage>
        <taxon>Eukaryota</taxon>
        <taxon>Viridiplantae</taxon>
        <taxon>Streptophyta</taxon>
        <taxon>Embryophyta</taxon>
        <taxon>Tracheophyta</taxon>
        <taxon>Spermatophyta</taxon>
        <taxon>Magnoliopsida</taxon>
        <taxon>eudicotyledons</taxon>
        <taxon>Gunneridae</taxon>
        <taxon>Pentapetalae</taxon>
        <taxon>rosids</taxon>
        <taxon>fabids</taxon>
        <taxon>Fabales</taxon>
        <taxon>Fabaceae</taxon>
        <taxon>Papilionoideae</taxon>
        <taxon>50 kb inversion clade</taxon>
        <taxon>NPAAA clade</taxon>
        <taxon>indigoferoid/millettioid clade</taxon>
        <taxon>Phaseoleae</taxon>
        <taxon>Psophocarpus</taxon>
    </lineage>
</organism>
<sequence length="70" mass="7599">MEKDPTTINVLTTPLAHGHKLPCLVMTQALEAMLLDLGGLELCHCLHPLHFANRSLRGVTNGPNMQKQAG</sequence>
<dbReference type="Proteomes" id="UP001386955">
    <property type="component" value="Unassembled WGS sequence"/>
</dbReference>
<keyword evidence="2" id="KW-1185">Reference proteome</keyword>
<dbReference type="AlphaFoldDB" id="A0AAN9S6J6"/>
<accession>A0AAN9S6J6</accession>
<evidence type="ECO:0000313" key="1">
    <source>
        <dbReference type="EMBL" id="KAK7390490.1"/>
    </source>
</evidence>
<comment type="caution">
    <text evidence="1">The sequence shown here is derived from an EMBL/GenBank/DDBJ whole genome shotgun (WGS) entry which is preliminary data.</text>
</comment>
<proteinExistence type="predicted"/>
<name>A0AAN9S6J6_PSOTE</name>
<protein>
    <submittedName>
        <fullName evidence="1">Uncharacterized protein</fullName>
    </submittedName>
</protein>
<gene>
    <name evidence="1" type="ORF">VNO78_25797</name>
</gene>
<dbReference type="EMBL" id="JAYMYS010000006">
    <property type="protein sequence ID" value="KAK7390490.1"/>
    <property type="molecule type" value="Genomic_DNA"/>
</dbReference>